<dbReference type="PRINTS" id="PR00008">
    <property type="entry name" value="DAGPEDOMAIN"/>
</dbReference>
<sequence>MGEHGGGGGGGDEDGIGADTNTVFGLRQRGRKGALKKKNVYVVKDHKFIPRFFKQPTFCSHCKDFIWKIEEAVEYIVEKYYFKGYEETDERALCEIERKFSQRQKC</sequence>
<evidence type="ECO:0000256" key="3">
    <source>
        <dbReference type="SAM" id="MobiDB-lite"/>
    </source>
</evidence>
<dbReference type="Pfam" id="PF00130">
    <property type="entry name" value="C1_1"/>
    <property type="match status" value="1"/>
</dbReference>
<dbReference type="Proteomes" id="UP000094527">
    <property type="component" value="Unassembled WGS sequence"/>
</dbReference>
<gene>
    <name evidence="5" type="ORF">Ocin01_16968</name>
</gene>
<accession>A0A1D2M9Z9</accession>
<feature type="compositionally biased region" description="Gly residues" evidence="3">
    <location>
        <begin position="1"/>
        <end position="10"/>
    </location>
</feature>
<evidence type="ECO:0000259" key="4">
    <source>
        <dbReference type="PROSITE" id="PS50081"/>
    </source>
</evidence>
<dbReference type="SUPFAM" id="SSF57889">
    <property type="entry name" value="Cysteine-rich domain"/>
    <property type="match status" value="1"/>
</dbReference>
<comment type="caution">
    <text evidence="5">The sequence shown here is derived from an EMBL/GenBank/DDBJ whole genome shotgun (WGS) entry which is preliminary data.</text>
</comment>
<dbReference type="STRING" id="48709.A0A1D2M9Z9"/>
<evidence type="ECO:0000256" key="1">
    <source>
        <dbReference type="ARBA" id="ARBA00022723"/>
    </source>
</evidence>
<name>A0A1D2M9Z9_ORCCI</name>
<dbReference type="GO" id="GO:0046872">
    <property type="term" value="F:metal ion binding"/>
    <property type="evidence" value="ECO:0007669"/>
    <property type="project" value="UniProtKB-KW"/>
</dbReference>
<reference evidence="5 6" key="1">
    <citation type="journal article" date="2016" name="Genome Biol. Evol.">
        <title>Gene Family Evolution Reflects Adaptation to Soil Environmental Stressors in the Genome of the Collembolan Orchesella cincta.</title>
        <authorList>
            <person name="Faddeeva-Vakhrusheva A."/>
            <person name="Derks M.F."/>
            <person name="Anvar S.Y."/>
            <person name="Agamennone V."/>
            <person name="Suring W."/>
            <person name="Smit S."/>
            <person name="van Straalen N.M."/>
            <person name="Roelofs D."/>
        </authorList>
    </citation>
    <scope>NUCLEOTIDE SEQUENCE [LARGE SCALE GENOMIC DNA]</scope>
    <source>
        <tissue evidence="5">Mixed pool</tissue>
    </source>
</reference>
<dbReference type="AlphaFoldDB" id="A0A1D2M9Z9"/>
<dbReference type="PROSITE" id="PS50081">
    <property type="entry name" value="ZF_DAG_PE_2"/>
    <property type="match status" value="1"/>
</dbReference>
<dbReference type="OrthoDB" id="63267at2759"/>
<organism evidence="5 6">
    <name type="scientific">Orchesella cincta</name>
    <name type="common">Springtail</name>
    <name type="synonym">Podura cincta</name>
    <dbReference type="NCBI Taxonomy" id="48709"/>
    <lineage>
        <taxon>Eukaryota</taxon>
        <taxon>Metazoa</taxon>
        <taxon>Ecdysozoa</taxon>
        <taxon>Arthropoda</taxon>
        <taxon>Hexapoda</taxon>
        <taxon>Collembola</taxon>
        <taxon>Entomobryomorpha</taxon>
        <taxon>Entomobryoidea</taxon>
        <taxon>Orchesellidae</taxon>
        <taxon>Orchesellinae</taxon>
        <taxon>Orchesella</taxon>
    </lineage>
</organism>
<evidence type="ECO:0000313" key="6">
    <source>
        <dbReference type="Proteomes" id="UP000094527"/>
    </source>
</evidence>
<dbReference type="InterPro" id="IPR020454">
    <property type="entry name" value="DAG/PE-bd"/>
</dbReference>
<evidence type="ECO:0000256" key="2">
    <source>
        <dbReference type="ARBA" id="ARBA00022833"/>
    </source>
</evidence>
<dbReference type="InterPro" id="IPR002219">
    <property type="entry name" value="PKC_DAG/PE"/>
</dbReference>
<dbReference type="EMBL" id="LJIJ01002429">
    <property type="protein sequence ID" value="ODM89714.1"/>
    <property type="molecule type" value="Genomic_DNA"/>
</dbReference>
<protein>
    <submittedName>
        <fullName evidence="5">Protein kinase C</fullName>
    </submittedName>
</protein>
<keyword evidence="5" id="KW-0418">Kinase</keyword>
<dbReference type="Gene3D" id="3.30.60.20">
    <property type="match status" value="1"/>
</dbReference>
<dbReference type="GO" id="GO:0016301">
    <property type="term" value="F:kinase activity"/>
    <property type="evidence" value="ECO:0007669"/>
    <property type="project" value="UniProtKB-KW"/>
</dbReference>
<keyword evidence="6" id="KW-1185">Reference proteome</keyword>
<proteinExistence type="predicted"/>
<evidence type="ECO:0000313" key="5">
    <source>
        <dbReference type="EMBL" id="ODM89714.1"/>
    </source>
</evidence>
<keyword evidence="5" id="KW-0808">Transferase</keyword>
<keyword evidence="2" id="KW-0862">Zinc</keyword>
<feature type="region of interest" description="Disordered" evidence="3">
    <location>
        <begin position="1"/>
        <end position="20"/>
    </location>
</feature>
<keyword evidence="1" id="KW-0479">Metal-binding</keyword>
<feature type="domain" description="Phorbol-ester/DAG-type" evidence="4">
    <location>
        <begin position="45"/>
        <end position="106"/>
    </location>
</feature>
<dbReference type="InterPro" id="IPR046349">
    <property type="entry name" value="C1-like_sf"/>
</dbReference>